<accession>A0ABV4WCY9</accession>
<name>A0ABV4WCY9_9CYAN</name>
<reference evidence="1 2" key="1">
    <citation type="submission" date="2024-09" db="EMBL/GenBank/DDBJ databases">
        <title>Floridaenema gen nov. (Aerosakkonemataceae, Aerosakkonematales ord. nov., Cyanobacteria) from benthic tropical and subtropical fresh waters, with the description of four new species.</title>
        <authorList>
            <person name="Moretto J.A."/>
            <person name="Berthold D.E."/>
            <person name="Lefler F.W."/>
            <person name="Huang I.-S."/>
            <person name="Laughinghouse H. IV."/>
        </authorList>
    </citation>
    <scope>NUCLEOTIDE SEQUENCE [LARGE SCALE GENOMIC DNA]</scope>
    <source>
        <strain evidence="1 2">BLCC-F167</strain>
    </source>
</reference>
<dbReference type="RefSeq" id="WP_413275419.1">
    <property type="nucleotide sequence ID" value="NZ_JBHFNT010000004.1"/>
</dbReference>
<evidence type="ECO:0000313" key="1">
    <source>
        <dbReference type="EMBL" id="MFB2832943.1"/>
    </source>
</evidence>
<sequence length="192" mass="21350">MVAIKEVTTTEPTALLADWVAIIYNPAREFVQPNTWNELTGGGNIQRMPAGRVLMLPLVIPKNHQIGDAIETRSIFLKPGANLSTSAGKILLSDWQAILKADEEKGKRGEIQSMKLAIQKGVYEEVHPDLWDGIGSPGYRHFSPELAKKLILATTHEDWLAEWMAQETRAEIIKASSEQKERIIAAKKRNAA</sequence>
<gene>
    <name evidence="1" type="ORF">ACE1CA_00260</name>
</gene>
<organism evidence="1 2">
    <name type="scientific">Floridaenema evergladense BLCC-F167</name>
    <dbReference type="NCBI Taxonomy" id="3153639"/>
    <lineage>
        <taxon>Bacteria</taxon>
        <taxon>Bacillati</taxon>
        <taxon>Cyanobacteriota</taxon>
        <taxon>Cyanophyceae</taxon>
        <taxon>Oscillatoriophycideae</taxon>
        <taxon>Aerosakkonematales</taxon>
        <taxon>Aerosakkonemataceae</taxon>
        <taxon>Floridanema</taxon>
        <taxon>Floridanema evergladense</taxon>
    </lineage>
</organism>
<comment type="caution">
    <text evidence="1">The sequence shown here is derived from an EMBL/GenBank/DDBJ whole genome shotgun (WGS) entry which is preliminary data.</text>
</comment>
<proteinExistence type="predicted"/>
<keyword evidence="2" id="KW-1185">Reference proteome</keyword>
<protein>
    <submittedName>
        <fullName evidence="1">Uncharacterized protein</fullName>
    </submittedName>
</protein>
<dbReference type="EMBL" id="JBHFNT010000004">
    <property type="protein sequence ID" value="MFB2832943.1"/>
    <property type="molecule type" value="Genomic_DNA"/>
</dbReference>
<evidence type="ECO:0000313" key="2">
    <source>
        <dbReference type="Proteomes" id="UP001576780"/>
    </source>
</evidence>
<dbReference type="Proteomes" id="UP001576780">
    <property type="component" value="Unassembled WGS sequence"/>
</dbReference>